<proteinExistence type="predicted"/>
<dbReference type="GO" id="GO:0004190">
    <property type="term" value="F:aspartic-type endopeptidase activity"/>
    <property type="evidence" value="ECO:0007669"/>
    <property type="project" value="InterPro"/>
</dbReference>
<dbReference type="GO" id="GO:0016020">
    <property type="term" value="C:membrane"/>
    <property type="evidence" value="ECO:0007669"/>
    <property type="project" value="InterPro"/>
</dbReference>
<feature type="transmembrane region" description="Helical" evidence="1">
    <location>
        <begin position="98"/>
        <end position="122"/>
    </location>
</feature>
<dbReference type="Pfam" id="PF01478">
    <property type="entry name" value="Peptidase_A24"/>
    <property type="match status" value="1"/>
</dbReference>
<sequence>MLFSLLPYQWLLWLIAIAVMDLRIRKVRNWMVLVGLATGAWALFSGVQPFQVSPWDGLSGMLVAFVALLPFYALGWMGAGDVKFAAVVGLWLGLTPQLLAIWLGGSLLAGLHSSAVLGWAFLQQRPLGLWLQAHAGAWAQRENTVPLRLNFTQRNRARSIPYAGYMAIAAIVLMAYGPA</sequence>
<dbReference type="RefSeq" id="WP_136573929.1">
    <property type="nucleotide sequence ID" value="NZ_STFG01000012.1"/>
</dbReference>
<name>A0A4S8EYH0_9BURK</name>
<evidence type="ECO:0000313" key="4">
    <source>
        <dbReference type="Proteomes" id="UP000308917"/>
    </source>
</evidence>
<feature type="transmembrane region" description="Helical" evidence="1">
    <location>
        <begin position="57"/>
        <end position="77"/>
    </location>
</feature>
<evidence type="ECO:0000259" key="2">
    <source>
        <dbReference type="Pfam" id="PF01478"/>
    </source>
</evidence>
<dbReference type="Gene3D" id="1.20.120.1220">
    <property type="match status" value="1"/>
</dbReference>
<evidence type="ECO:0000256" key="1">
    <source>
        <dbReference type="SAM" id="Phobius"/>
    </source>
</evidence>
<feature type="domain" description="Prepilin type IV endopeptidase peptidase" evidence="2">
    <location>
        <begin position="11"/>
        <end position="111"/>
    </location>
</feature>
<gene>
    <name evidence="3" type="ORF">E9531_11625</name>
</gene>
<dbReference type="Proteomes" id="UP000308917">
    <property type="component" value="Unassembled WGS sequence"/>
</dbReference>
<dbReference type="InterPro" id="IPR000045">
    <property type="entry name" value="Prepilin_IV_endopep_pep"/>
</dbReference>
<comment type="caution">
    <text evidence="3">The sequence shown here is derived from an EMBL/GenBank/DDBJ whole genome shotgun (WGS) entry which is preliminary data.</text>
</comment>
<reference evidence="3 4" key="1">
    <citation type="journal article" date="2015" name="Antonie Van Leeuwenhoek">
        <title>Lampropedia puyangensis sp. nov., isolated from symptomatic bark of Populus ? euramericana canker and emended description of Lampropedia hyalina (Ehrenberg 1832) Lee et al. 2004.</title>
        <authorList>
            <person name="Li Y."/>
            <person name="Wang T."/>
            <person name="Piao C.G."/>
            <person name="Wang L.F."/>
            <person name="Tian G.Z."/>
            <person name="Zhu T.H."/>
            <person name="Guo M.W."/>
        </authorList>
    </citation>
    <scope>NUCLEOTIDE SEQUENCE [LARGE SCALE GENOMIC DNA]</scope>
    <source>
        <strain evidence="3 4">2-bin</strain>
    </source>
</reference>
<keyword evidence="1" id="KW-1133">Transmembrane helix</keyword>
<keyword evidence="1" id="KW-0472">Membrane</keyword>
<dbReference type="AlphaFoldDB" id="A0A4S8EYH0"/>
<keyword evidence="1" id="KW-0812">Transmembrane</keyword>
<evidence type="ECO:0000313" key="3">
    <source>
        <dbReference type="EMBL" id="THT99967.1"/>
    </source>
</evidence>
<feature type="transmembrane region" description="Helical" evidence="1">
    <location>
        <begin position="31"/>
        <end position="51"/>
    </location>
</feature>
<feature type="transmembrane region" description="Helical" evidence="1">
    <location>
        <begin position="6"/>
        <end position="24"/>
    </location>
</feature>
<dbReference type="OrthoDB" id="5953125at2"/>
<keyword evidence="4" id="KW-1185">Reference proteome</keyword>
<organism evidence="3 4">
    <name type="scientific">Lampropedia puyangensis</name>
    <dbReference type="NCBI Taxonomy" id="1330072"/>
    <lineage>
        <taxon>Bacteria</taxon>
        <taxon>Pseudomonadati</taxon>
        <taxon>Pseudomonadota</taxon>
        <taxon>Betaproteobacteria</taxon>
        <taxon>Burkholderiales</taxon>
        <taxon>Comamonadaceae</taxon>
        <taxon>Lampropedia</taxon>
    </lineage>
</organism>
<accession>A0A4S8EYH0</accession>
<protein>
    <submittedName>
        <fullName evidence="3">Prepilin peptidase</fullName>
    </submittedName>
</protein>
<feature type="transmembrane region" description="Helical" evidence="1">
    <location>
        <begin position="159"/>
        <end position="177"/>
    </location>
</feature>
<dbReference type="EMBL" id="STFG01000012">
    <property type="protein sequence ID" value="THT99967.1"/>
    <property type="molecule type" value="Genomic_DNA"/>
</dbReference>